<proteinExistence type="predicted"/>
<dbReference type="InterPro" id="IPR003462">
    <property type="entry name" value="ODC_Mu_crystall"/>
</dbReference>
<organism evidence="1 2">
    <name type="scientific">Pseudoalteromonas aurantia 208</name>
    <dbReference type="NCBI Taxonomy" id="1314867"/>
    <lineage>
        <taxon>Bacteria</taxon>
        <taxon>Pseudomonadati</taxon>
        <taxon>Pseudomonadota</taxon>
        <taxon>Gammaproteobacteria</taxon>
        <taxon>Alteromonadales</taxon>
        <taxon>Pseudoalteromonadaceae</taxon>
        <taxon>Pseudoalteromonas</taxon>
    </lineage>
</organism>
<dbReference type="Proteomes" id="UP000615755">
    <property type="component" value="Unassembled WGS sequence"/>
</dbReference>
<dbReference type="EMBL" id="AQGV01000012">
    <property type="protein sequence ID" value="MBE0368699.1"/>
    <property type="molecule type" value="Genomic_DNA"/>
</dbReference>
<accession>A0ABR9ECI0</accession>
<dbReference type="SUPFAM" id="SSF51735">
    <property type="entry name" value="NAD(P)-binding Rossmann-fold domains"/>
    <property type="match status" value="1"/>
</dbReference>
<protein>
    <submittedName>
        <fullName evidence="1">Ornithine cyclodeaminase</fullName>
    </submittedName>
</protein>
<reference evidence="1 2" key="1">
    <citation type="submission" date="2015-03" db="EMBL/GenBank/DDBJ databases">
        <title>Genome sequence of Pseudoalteromonas aurantia.</title>
        <authorList>
            <person name="Xie B.-B."/>
            <person name="Rong J.-C."/>
            <person name="Qin Q.-L."/>
            <person name="Zhang Y.-Z."/>
        </authorList>
    </citation>
    <scope>NUCLEOTIDE SEQUENCE [LARGE SCALE GENOMIC DNA]</scope>
    <source>
        <strain evidence="1 2">208</strain>
    </source>
</reference>
<comment type="caution">
    <text evidence="1">The sequence shown here is derived from an EMBL/GenBank/DDBJ whole genome shotgun (WGS) entry which is preliminary data.</text>
</comment>
<evidence type="ECO:0000313" key="2">
    <source>
        <dbReference type="Proteomes" id="UP000615755"/>
    </source>
</evidence>
<dbReference type="Gene3D" id="3.30.1780.10">
    <property type="entry name" value="ornithine cyclodeaminase, domain 1"/>
    <property type="match status" value="1"/>
</dbReference>
<gene>
    <name evidence="1" type="primary">ocd</name>
    <name evidence="1" type="ORF">PAUR_a2366</name>
</gene>
<dbReference type="RefSeq" id="WP_192507940.1">
    <property type="nucleotide sequence ID" value="NZ_AQGV01000012.1"/>
</dbReference>
<sequence length="328" mass="35538">MTTTQNNLPILNAALLESLAFPYQQVIDVVEHAFKAIDHPDSANPLKVIMAPEDGRSIAYSMAGRDASSNTVGFKVVYEFDPDRSRGNYQFYSFIFLCDDSTGTPVALMDVKELGPMRTSATSALFAKAAATSDARSALVVGTGVQGQIALPMLVSAMPQLNKLAVHGSYEAGITNVQNKLKHHHPDYDVQVSSDLEASVRQADIILAVTGLSAKENIKYEWLKPGAVVILVGYGIDKDVLHKADRLLTTDAEQMKVTGDDLLNEQGELPEVDATLTDILNGEKPARTHPDDIIFVYNSGMIITDVALGRAVAEFAKTSTQVEEVSLW</sequence>
<name>A0ABR9ECI0_9GAMM</name>
<dbReference type="Pfam" id="PF02423">
    <property type="entry name" value="OCD_Mu_crystall"/>
    <property type="match status" value="1"/>
</dbReference>
<keyword evidence="2" id="KW-1185">Reference proteome</keyword>
<dbReference type="PANTHER" id="PTHR13812">
    <property type="entry name" value="KETIMINE REDUCTASE MU-CRYSTALLIN"/>
    <property type="match status" value="1"/>
</dbReference>
<dbReference type="InterPro" id="IPR036291">
    <property type="entry name" value="NAD(P)-bd_dom_sf"/>
</dbReference>
<dbReference type="PANTHER" id="PTHR13812:SF19">
    <property type="entry name" value="KETIMINE REDUCTASE MU-CRYSTALLIN"/>
    <property type="match status" value="1"/>
</dbReference>
<dbReference type="Gene3D" id="3.40.50.720">
    <property type="entry name" value="NAD(P)-binding Rossmann-like Domain"/>
    <property type="match status" value="1"/>
</dbReference>
<dbReference type="InterPro" id="IPR023401">
    <property type="entry name" value="ODC_N"/>
</dbReference>
<dbReference type="PIRSF" id="PIRSF001439">
    <property type="entry name" value="CryM"/>
    <property type="match status" value="1"/>
</dbReference>
<evidence type="ECO:0000313" key="1">
    <source>
        <dbReference type="EMBL" id="MBE0368699.1"/>
    </source>
</evidence>